<reference evidence="1" key="2">
    <citation type="journal article" date="2023" name="Int. J. Mol. Sci.">
        <title>De Novo Assembly and Annotation of 11 Diverse Shrub Willow (Salix) Genomes Reveals Novel Gene Organization in Sex-Linked Regions.</title>
        <authorList>
            <person name="Hyden B."/>
            <person name="Feng K."/>
            <person name="Yates T.B."/>
            <person name="Jawdy S."/>
            <person name="Cereghino C."/>
            <person name="Smart L.B."/>
            <person name="Muchero W."/>
        </authorList>
    </citation>
    <scope>NUCLEOTIDE SEQUENCE</scope>
    <source>
        <tissue evidence="1">Shoot tip</tissue>
    </source>
</reference>
<proteinExistence type="predicted"/>
<organism evidence="1 2">
    <name type="scientific">Salix purpurea</name>
    <name type="common">Purple osier willow</name>
    <dbReference type="NCBI Taxonomy" id="77065"/>
    <lineage>
        <taxon>Eukaryota</taxon>
        <taxon>Viridiplantae</taxon>
        <taxon>Streptophyta</taxon>
        <taxon>Embryophyta</taxon>
        <taxon>Tracheophyta</taxon>
        <taxon>Spermatophyta</taxon>
        <taxon>Magnoliopsida</taxon>
        <taxon>eudicotyledons</taxon>
        <taxon>Gunneridae</taxon>
        <taxon>Pentapetalae</taxon>
        <taxon>rosids</taxon>
        <taxon>fabids</taxon>
        <taxon>Malpighiales</taxon>
        <taxon>Salicaceae</taxon>
        <taxon>Saliceae</taxon>
        <taxon>Salix</taxon>
    </lineage>
</organism>
<dbReference type="EMBL" id="JAPFFK010000014">
    <property type="protein sequence ID" value="KAJ6718010.1"/>
    <property type="molecule type" value="Genomic_DNA"/>
</dbReference>
<evidence type="ECO:0000313" key="2">
    <source>
        <dbReference type="Proteomes" id="UP001151532"/>
    </source>
</evidence>
<accession>A0A9Q0TUL8</accession>
<evidence type="ECO:0000313" key="1">
    <source>
        <dbReference type="EMBL" id="KAJ6718010.1"/>
    </source>
</evidence>
<comment type="caution">
    <text evidence="1">The sequence shown here is derived from an EMBL/GenBank/DDBJ whole genome shotgun (WGS) entry which is preliminary data.</text>
</comment>
<dbReference type="AlphaFoldDB" id="A0A9Q0TUL8"/>
<name>A0A9Q0TUL8_SALPP</name>
<gene>
    <name evidence="1" type="ORF">OIU79_006027</name>
</gene>
<dbReference type="Proteomes" id="UP001151532">
    <property type="component" value="Chromosome 10"/>
</dbReference>
<reference evidence="1" key="1">
    <citation type="submission" date="2022-11" db="EMBL/GenBank/DDBJ databases">
        <authorList>
            <person name="Hyden B.L."/>
            <person name="Feng K."/>
            <person name="Yates T."/>
            <person name="Jawdy S."/>
            <person name="Smart L.B."/>
            <person name="Muchero W."/>
        </authorList>
    </citation>
    <scope>NUCLEOTIDE SEQUENCE</scope>
    <source>
        <tissue evidence="1">Shoot tip</tissue>
    </source>
</reference>
<keyword evidence="2" id="KW-1185">Reference proteome</keyword>
<sequence>MHTEFYSDFTLRATRGSCELKRPDPSGVVGGFACFEMEDFDCKEGVAKSDGERERESLVPYWSGRTGLVRFCCVFVPGRPRRPVSGFRFSSLRFLGVQR</sequence>
<protein>
    <submittedName>
        <fullName evidence="1">Uncharacterized protein</fullName>
    </submittedName>
</protein>